<evidence type="ECO:0000313" key="2">
    <source>
        <dbReference type="EMBL" id="KDR11391.1"/>
    </source>
</evidence>
<name>A0A067QPK0_ZOONE</name>
<dbReference type="Proteomes" id="UP000027135">
    <property type="component" value="Unassembled WGS sequence"/>
</dbReference>
<dbReference type="eggNOG" id="ENOG502SG9W">
    <property type="taxonomic scope" value="Eukaryota"/>
</dbReference>
<keyword evidence="1" id="KW-1133">Transmembrane helix</keyword>
<gene>
    <name evidence="2" type="ORF">L798_14023</name>
</gene>
<dbReference type="AlphaFoldDB" id="A0A067QPK0"/>
<organism evidence="2 3">
    <name type="scientific">Zootermopsis nevadensis</name>
    <name type="common">Dampwood termite</name>
    <dbReference type="NCBI Taxonomy" id="136037"/>
    <lineage>
        <taxon>Eukaryota</taxon>
        <taxon>Metazoa</taxon>
        <taxon>Ecdysozoa</taxon>
        <taxon>Arthropoda</taxon>
        <taxon>Hexapoda</taxon>
        <taxon>Insecta</taxon>
        <taxon>Pterygota</taxon>
        <taxon>Neoptera</taxon>
        <taxon>Polyneoptera</taxon>
        <taxon>Dictyoptera</taxon>
        <taxon>Blattodea</taxon>
        <taxon>Blattoidea</taxon>
        <taxon>Termitoidae</taxon>
        <taxon>Termopsidae</taxon>
        <taxon>Zootermopsis</taxon>
    </lineage>
</organism>
<sequence length="61" mass="6485">MHFTRATSYAVRLSVTQVGSATGRQPIDRLVLPSALLLAGLGLGLSTFSVKQLLATARPKF</sequence>
<reference evidence="2 3" key="1">
    <citation type="journal article" date="2014" name="Nat. Commun.">
        <title>Molecular traces of alternative social organization in a termite genome.</title>
        <authorList>
            <person name="Terrapon N."/>
            <person name="Li C."/>
            <person name="Robertson H.M."/>
            <person name="Ji L."/>
            <person name="Meng X."/>
            <person name="Booth W."/>
            <person name="Chen Z."/>
            <person name="Childers C.P."/>
            <person name="Glastad K.M."/>
            <person name="Gokhale K."/>
            <person name="Gowin J."/>
            <person name="Gronenberg W."/>
            <person name="Hermansen R.A."/>
            <person name="Hu H."/>
            <person name="Hunt B.G."/>
            <person name="Huylmans A.K."/>
            <person name="Khalil S.M."/>
            <person name="Mitchell R.D."/>
            <person name="Munoz-Torres M.C."/>
            <person name="Mustard J.A."/>
            <person name="Pan H."/>
            <person name="Reese J.T."/>
            <person name="Scharf M.E."/>
            <person name="Sun F."/>
            <person name="Vogel H."/>
            <person name="Xiao J."/>
            <person name="Yang W."/>
            <person name="Yang Z."/>
            <person name="Yang Z."/>
            <person name="Zhou J."/>
            <person name="Zhu J."/>
            <person name="Brent C.S."/>
            <person name="Elsik C.G."/>
            <person name="Goodisman M.A."/>
            <person name="Liberles D.A."/>
            <person name="Roe R.M."/>
            <person name="Vargo E.L."/>
            <person name="Vilcinskas A."/>
            <person name="Wang J."/>
            <person name="Bornberg-Bauer E."/>
            <person name="Korb J."/>
            <person name="Zhang G."/>
            <person name="Liebig J."/>
        </authorList>
    </citation>
    <scope>NUCLEOTIDE SEQUENCE [LARGE SCALE GENOMIC DNA]</scope>
    <source>
        <tissue evidence="2">Whole organism</tissue>
    </source>
</reference>
<feature type="transmembrane region" description="Helical" evidence="1">
    <location>
        <begin position="30"/>
        <end position="50"/>
    </location>
</feature>
<dbReference type="InParanoid" id="A0A067QPK0"/>
<accession>A0A067QPK0</accession>
<evidence type="ECO:0000256" key="1">
    <source>
        <dbReference type="SAM" id="Phobius"/>
    </source>
</evidence>
<dbReference type="EMBL" id="KK853098">
    <property type="protein sequence ID" value="KDR11391.1"/>
    <property type="molecule type" value="Genomic_DNA"/>
</dbReference>
<protein>
    <submittedName>
        <fullName evidence="2">Uncharacterized protein</fullName>
    </submittedName>
</protein>
<keyword evidence="1" id="KW-0812">Transmembrane</keyword>
<keyword evidence="1" id="KW-0472">Membrane</keyword>
<proteinExistence type="predicted"/>
<keyword evidence="3" id="KW-1185">Reference proteome</keyword>
<evidence type="ECO:0000313" key="3">
    <source>
        <dbReference type="Proteomes" id="UP000027135"/>
    </source>
</evidence>